<dbReference type="KEGG" id="mmab:HQ865_25475"/>
<dbReference type="AlphaFoldDB" id="A0A7D4UFM2"/>
<dbReference type="RefSeq" id="WP_173417604.1">
    <property type="nucleotide sequence ID" value="NZ_CP054139.1"/>
</dbReference>
<dbReference type="Proteomes" id="UP000505355">
    <property type="component" value="Chromosome"/>
</dbReference>
<organism evidence="2 3">
    <name type="scientific">Mucilaginibacter mali</name>
    <dbReference type="NCBI Taxonomy" id="2740462"/>
    <lineage>
        <taxon>Bacteria</taxon>
        <taxon>Pseudomonadati</taxon>
        <taxon>Bacteroidota</taxon>
        <taxon>Sphingobacteriia</taxon>
        <taxon>Sphingobacteriales</taxon>
        <taxon>Sphingobacteriaceae</taxon>
        <taxon>Mucilaginibacter</taxon>
    </lineage>
</organism>
<evidence type="ECO:0008006" key="4">
    <source>
        <dbReference type="Google" id="ProtNLM"/>
    </source>
</evidence>
<feature type="chain" id="PRO_5028807054" description="Porin" evidence="1">
    <location>
        <begin position="27"/>
        <end position="459"/>
    </location>
</feature>
<keyword evidence="1" id="KW-0732">Signal</keyword>
<dbReference type="EMBL" id="CP054139">
    <property type="protein sequence ID" value="QKJ32959.1"/>
    <property type="molecule type" value="Genomic_DNA"/>
</dbReference>
<sequence length="459" mass="50408">MKTKYLTLIAAVTLSAMSFAPLVTHAQDGQIQFYRPNNKSGINVFETSKKDTVKFTGLKVKIGGGFTLAYQTLKASNTATPVIKTVGTSTGDVNSITPLYNGFNLPMANLIFDVQLADGVRLNLTSYLSARHHEDTWVKGGYLQIDKMPFLHSPLIDDIMKSVTIVVGQSDVDYGDQHFRRSDGGNTIYNPFIENYVMDEFATEIGMHVYYKCQKTGLFAMGGITDGELNAVTIAPTKVDAATGQVNKFPPAFLGKLGYDKQLTTDFRLRISGSFYTVSSANSNTLFGGDRSGSNYFNVMSNPITAAGTTLTQAVDYNAFSGRFNPGFSEENHSFMGNLFLKYKGLEFFGTIENAKGRAITETTNRSAKQYAGDLVYRFPAETENFWIGYRYDTVNATITGNSTDVTVNRSAASAGWFLTRNIMMKGEYVSQQYKGYDATNLFNGGKFSGLVIQAAISF</sequence>
<protein>
    <recommendedName>
        <fullName evidence="4">Porin</fullName>
    </recommendedName>
</protein>
<reference evidence="2 3" key="1">
    <citation type="submission" date="2020-05" db="EMBL/GenBank/DDBJ databases">
        <title>Mucilaginibacter mali sp. nov.</title>
        <authorList>
            <person name="Kim H.S."/>
            <person name="Lee K.C."/>
            <person name="Suh M.K."/>
            <person name="Kim J.-S."/>
            <person name="Han K.-I."/>
            <person name="Eom M.K."/>
            <person name="Shin Y.K."/>
            <person name="Lee J.-S."/>
        </authorList>
    </citation>
    <scope>NUCLEOTIDE SEQUENCE [LARGE SCALE GENOMIC DNA]</scope>
    <source>
        <strain evidence="2 3">G2-14</strain>
    </source>
</reference>
<feature type="signal peptide" evidence="1">
    <location>
        <begin position="1"/>
        <end position="26"/>
    </location>
</feature>
<name>A0A7D4UFM2_9SPHI</name>
<evidence type="ECO:0000256" key="1">
    <source>
        <dbReference type="SAM" id="SignalP"/>
    </source>
</evidence>
<evidence type="ECO:0000313" key="3">
    <source>
        <dbReference type="Proteomes" id="UP000505355"/>
    </source>
</evidence>
<keyword evidence="3" id="KW-1185">Reference proteome</keyword>
<accession>A0A7D4UFM2</accession>
<evidence type="ECO:0000313" key="2">
    <source>
        <dbReference type="EMBL" id="QKJ32959.1"/>
    </source>
</evidence>
<proteinExistence type="predicted"/>
<gene>
    <name evidence="2" type="ORF">HQ865_25475</name>
</gene>